<dbReference type="GO" id="GO:0016887">
    <property type="term" value="F:ATP hydrolysis activity"/>
    <property type="evidence" value="ECO:0007669"/>
    <property type="project" value="InterPro"/>
</dbReference>
<evidence type="ECO:0000313" key="2">
    <source>
        <dbReference type="EMBL" id="HDK38151.1"/>
    </source>
</evidence>
<protein>
    <submittedName>
        <fullName evidence="2">ATP-binding cassette domain-containing protein</fullName>
    </submittedName>
</protein>
<accession>A0A831K5C6</accession>
<dbReference type="InterPro" id="IPR003439">
    <property type="entry name" value="ABC_transporter-like_ATP-bd"/>
</dbReference>
<organism evidence="2">
    <name type="scientific">Thiolapillus brandeum</name>
    <dbReference type="NCBI Taxonomy" id="1076588"/>
    <lineage>
        <taxon>Bacteria</taxon>
        <taxon>Pseudomonadati</taxon>
        <taxon>Pseudomonadota</taxon>
        <taxon>Gammaproteobacteria</taxon>
        <taxon>Chromatiales</taxon>
        <taxon>Sedimenticolaceae</taxon>
        <taxon>Thiolapillus</taxon>
    </lineage>
</organism>
<dbReference type="Gene3D" id="3.40.50.300">
    <property type="entry name" value="P-loop containing nucleotide triphosphate hydrolases"/>
    <property type="match status" value="1"/>
</dbReference>
<proteinExistence type="predicted"/>
<dbReference type="PANTHER" id="PTHR43119:SF1">
    <property type="entry name" value="ABC TRANSPORTER DOMAIN-CONTAINING PROTEIN"/>
    <property type="match status" value="1"/>
</dbReference>
<feature type="domain" description="ABC transporter" evidence="1">
    <location>
        <begin position="3"/>
        <end position="42"/>
    </location>
</feature>
<dbReference type="GO" id="GO:0005524">
    <property type="term" value="F:ATP binding"/>
    <property type="evidence" value="ECO:0007669"/>
    <property type="project" value="UniProtKB-KW"/>
</dbReference>
<dbReference type="EMBL" id="DRCV01000177">
    <property type="protein sequence ID" value="HDK38151.1"/>
    <property type="molecule type" value="Genomic_DNA"/>
</dbReference>
<keyword evidence="2" id="KW-0067">ATP-binding</keyword>
<keyword evidence="2" id="KW-0547">Nucleotide-binding</keyword>
<dbReference type="PANTHER" id="PTHR43119">
    <property type="entry name" value="ABC TRANSPORT PROTEIN ATP-BINDING COMPONENT-RELATED"/>
    <property type="match status" value="1"/>
</dbReference>
<comment type="caution">
    <text evidence="2">The sequence shown here is derived from an EMBL/GenBank/DDBJ whole genome shotgun (WGS) entry which is preliminary data.</text>
</comment>
<dbReference type="AlphaFoldDB" id="A0A831K5C6"/>
<dbReference type="Pfam" id="PF00005">
    <property type="entry name" value="ABC_tran"/>
    <property type="match status" value="1"/>
</dbReference>
<dbReference type="CDD" id="cd00267">
    <property type="entry name" value="ABC_ATPase"/>
    <property type="match status" value="1"/>
</dbReference>
<name>A0A831K5C6_9GAMM</name>
<sequence length="97" mass="11102">GFSQEVLDWQTGRLSSGEKQRLALARMLANQPRVLLLDEPTANLDMRNTEIVEQIIQDYLQQYQAAVIWVSHDPEQLSRVAASRAKMIQGRFTLEDC</sequence>
<reference evidence="2" key="1">
    <citation type="journal article" date="2020" name="mSystems">
        <title>Genome- and Community-Level Interaction Insights into Carbon Utilization and Element Cycling Functions of Hydrothermarchaeota in Hydrothermal Sediment.</title>
        <authorList>
            <person name="Zhou Z."/>
            <person name="Liu Y."/>
            <person name="Xu W."/>
            <person name="Pan J."/>
            <person name="Luo Z.H."/>
            <person name="Li M."/>
        </authorList>
    </citation>
    <scope>NUCLEOTIDE SEQUENCE [LARGE SCALE GENOMIC DNA]</scope>
    <source>
        <strain evidence="2">HyVt-26</strain>
    </source>
</reference>
<dbReference type="InterPro" id="IPR027417">
    <property type="entry name" value="P-loop_NTPase"/>
</dbReference>
<evidence type="ECO:0000259" key="1">
    <source>
        <dbReference type="Pfam" id="PF00005"/>
    </source>
</evidence>
<dbReference type="SUPFAM" id="SSF52540">
    <property type="entry name" value="P-loop containing nucleoside triphosphate hydrolases"/>
    <property type="match status" value="1"/>
</dbReference>
<feature type="non-terminal residue" evidence="2">
    <location>
        <position position="1"/>
    </location>
</feature>
<dbReference type="Proteomes" id="UP000885822">
    <property type="component" value="Unassembled WGS sequence"/>
</dbReference>
<gene>
    <name evidence="2" type="ORF">ENG92_03960</name>
</gene>